<dbReference type="EMBL" id="BARS01007644">
    <property type="protein sequence ID" value="GAF67947.1"/>
    <property type="molecule type" value="Genomic_DNA"/>
</dbReference>
<protein>
    <submittedName>
        <fullName evidence="1">Uncharacterized protein</fullName>
    </submittedName>
</protein>
<dbReference type="AlphaFoldDB" id="X0RW35"/>
<feature type="non-terminal residue" evidence="1">
    <location>
        <position position="1"/>
    </location>
</feature>
<organism evidence="1">
    <name type="scientific">marine sediment metagenome</name>
    <dbReference type="NCBI Taxonomy" id="412755"/>
    <lineage>
        <taxon>unclassified sequences</taxon>
        <taxon>metagenomes</taxon>
        <taxon>ecological metagenomes</taxon>
    </lineage>
</organism>
<comment type="caution">
    <text evidence="1">The sequence shown here is derived from an EMBL/GenBank/DDBJ whole genome shotgun (WGS) entry which is preliminary data.</text>
</comment>
<sequence length="259" mass="29579">ADKQGVMRPNEQIETHLDYYEKLMIQNQLGPFPTSFVPTAFLHSFGKTSGHDISMAGMLKKRNVDYINTPFEDMFGSEKASHGIFGFDEGVITVDRGRDVLSWKSIGKIPNGELNGPTCGLHWPNLLHPNPEQNSEIVNGWVNFLKPYNDKPETLLATDSLSFRNQLIHHVCTKLQINETYIDIHFKEVDKLPNDPDRNEIIIKVVSKQNLIFDADLIKISNSKMLQQEDIKLYTLVLDRIPGNVKARIKYKISGYHKM</sequence>
<evidence type="ECO:0000313" key="1">
    <source>
        <dbReference type="EMBL" id="GAF67947.1"/>
    </source>
</evidence>
<name>X0RW35_9ZZZZ</name>
<accession>X0RW35</accession>
<reference evidence="1" key="1">
    <citation type="journal article" date="2014" name="Front. Microbiol.">
        <title>High frequency of phylogenetically diverse reductive dehalogenase-homologous genes in deep subseafloor sedimentary metagenomes.</title>
        <authorList>
            <person name="Kawai M."/>
            <person name="Futagami T."/>
            <person name="Toyoda A."/>
            <person name="Takaki Y."/>
            <person name="Nishi S."/>
            <person name="Hori S."/>
            <person name="Arai W."/>
            <person name="Tsubouchi T."/>
            <person name="Morono Y."/>
            <person name="Uchiyama I."/>
            <person name="Ito T."/>
            <person name="Fujiyama A."/>
            <person name="Inagaki F."/>
            <person name="Takami H."/>
        </authorList>
    </citation>
    <scope>NUCLEOTIDE SEQUENCE</scope>
    <source>
        <strain evidence="1">Expedition CK06-06</strain>
    </source>
</reference>
<proteinExistence type="predicted"/>
<gene>
    <name evidence="1" type="ORF">S01H1_14679</name>
</gene>